<keyword evidence="2" id="KW-0472">Membrane</keyword>
<accession>A0A841U7W7</accession>
<feature type="transmembrane region" description="Helical" evidence="2">
    <location>
        <begin position="139"/>
        <end position="161"/>
    </location>
</feature>
<protein>
    <submittedName>
        <fullName evidence="4">DedA family protein</fullName>
    </submittedName>
</protein>
<keyword evidence="2" id="KW-1133">Transmembrane helix</keyword>
<feature type="transmembrane region" description="Helical" evidence="2">
    <location>
        <begin position="111"/>
        <end position="132"/>
    </location>
</feature>
<evidence type="ECO:0000313" key="4">
    <source>
        <dbReference type="EMBL" id="MBB6695762.1"/>
    </source>
</evidence>
<gene>
    <name evidence="4" type="ORF">H7B90_30655</name>
</gene>
<dbReference type="InterPro" id="IPR032816">
    <property type="entry name" value="VTT_dom"/>
</dbReference>
<comment type="caution">
    <text evidence="4">The sequence shown here is derived from an EMBL/GenBank/DDBJ whole genome shotgun (WGS) entry which is preliminary data.</text>
</comment>
<sequence>MKLLELIESLFAHYGYLVLLIGLPLDAIALPIPPGNTTLTYTGYLSFKGILSLPSALAAAFAGAAIGMTVTYWIGYKLGMPLIERYGKWLLLKPEYLTKTRRFYDKYGNRLLLFSCFIPGVRQFIGYFAGIVRVPYRDFALYGYAGSALWVLAFVGVGYLFGEQWQLAFRWLEQSLKYLSLGVAAALVLILSLKWRGRRLRARLDKLKGEADG</sequence>
<name>A0A841U7W7_9BACL</name>
<evidence type="ECO:0000256" key="2">
    <source>
        <dbReference type="SAM" id="Phobius"/>
    </source>
</evidence>
<dbReference type="EMBL" id="JACJVR010000140">
    <property type="protein sequence ID" value="MBB6695762.1"/>
    <property type="molecule type" value="Genomic_DNA"/>
</dbReference>
<evidence type="ECO:0000259" key="3">
    <source>
        <dbReference type="Pfam" id="PF09335"/>
    </source>
</evidence>
<comment type="similarity">
    <text evidence="1">Belongs to the DedA family.</text>
</comment>
<keyword evidence="2" id="KW-0812">Transmembrane</keyword>
<organism evidence="4 5">
    <name type="scientific">Cohnella xylanilytica</name>
    <dbReference type="NCBI Taxonomy" id="557555"/>
    <lineage>
        <taxon>Bacteria</taxon>
        <taxon>Bacillati</taxon>
        <taxon>Bacillota</taxon>
        <taxon>Bacilli</taxon>
        <taxon>Bacillales</taxon>
        <taxon>Paenibacillaceae</taxon>
        <taxon>Cohnella</taxon>
    </lineage>
</organism>
<dbReference type="Proteomes" id="UP000553776">
    <property type="component" value="Unassembled WGS sequence"/>
</dbReference>
<feature type="domain" description="VTT" evidence="3">
    <location>
        <begin position="35"/>
        <end position="159"/>
    </location>
</feature>
<evidence type="ECO:0000313" key="5">
    <source>
        <dbReference type="Proteomes" id="UP000553776"/>
    </source>
</evidence>
<evidence type="ECO:0000256" key="1">
    <source>
        <dbReference type="ARBA" id="ARBA00010792"/>
    </source>
</evidence>
<keyword evidence="5" id="KW-1185">Reference proteome</keyword>
<reference evidence="4 5" key="1">
    <citation type="submission" date="2020-08" db="EMBL/GenBank/DDBJ databases">
        <title>Cohnella phylogeny.</title>
        <authorList>
            <person name="Dunlap C."/>
        </authorList>
    </citation>
    <scope>NUCLEOTIDE SEQUENCE [LARGE SCALE GENOMIC DNA]</scope>
    <source>
        <strain evidence="4 5">DSM 25239</strain>
    </source>
</reference>
<dbReference type="PANTHER" id="PTHR42709">
    <property type="entry name" value="ALKALINE PHOSPHATASE LIKE PROTEIN"/>
    <property type="match status" value="1"/>
</dbReference>
<feature type="transmembrane region" description="Helical" evidence="2">
    <location>
        <begin position="12"/>
        <end position="32"/>
    </location>
</feature>
<feature type="transmembrane region" description="Helical" evidence="2">
    <location>
        <begin position="176"/>
        <end position="193"/>
    </location>
</feature>
<dbReference type="GO" id="GO:0005886">
    <property type="term" value="C:plasma membrane"/>
    <property type="evidence" value="ECO:0007669"/>
    <property type="project" value="TreeGrafter"/>
</dbReference>
<dbReference type="InterPro" id="IPR051311">
    <property type="entry name" value="DedA_domain"/>
</dbReference>
<dbReference type="Pfam" id="PF09335">
    <property type="entry name" value="VTT_dom"/>
    <property type="match status" value="1"/>
</dbReference>
<dbReference type="RefSeq" id="WP_185139714.1">
    <property type="nucleotide sequence ID" value="NZ_BORM01000040.1"/>
</dbReference>
<dbReference type="PANTHER" id="PTHR42709:SF9">
    <property type="entry name" value="ALKALINE PHOSPHATASE LIKE PROTEIN"/>
    <property type="match status" value="1"/>
</dbReference>
<dbReference type="AlphaFoldDB" id="A0A841U7W7"/>
<proteinExistence type="inferred from homology"/>
<feature type="transmembrane region" description="Helical" evidence="2">
    <location>
        <begin position="53"/>
        <end position="74"/>
    </location>
</feature>